<feature type="modified residue" description="4-aspartylphosphate" evidence="5">
    <location>
        <position position="55"/>
    </location>
</feature>
<reference evidence="7" key="2">
    <citation type="submission" date="2021-04" db="EMBL/GenBank/DDBJ databases">
        <authorList>
            <person name="Gilroy R."/>
        </authorList>
    </citation>
    <scope>NUCLEOTIDE SEQUENCE</scope>
    <source>
        <strain evidence="7">CHK171-505</strain>
    </source>
</reference>
<accession>A0A9D2KWF9</accession>
<proteinExistence type="predicted"/>
<reference evidence="7" key="1">
    <citation type="journal article" date="2021" name="PeerJ">
        <title>Extensive microbial diversity within the chicken gut microbiome revealed by metagenomics and culture.</title>
        <authorList>
            <person name="Gilroy R."/>
            <person name="Ravi A."/>
            <person name="Getino M."/>
            <person name="Pursley I."/>
            <person name="Horton D.L."/>
            <person name="Alikhan N.F."/>
            <person name="Baker D."/>
            <person name="Gharbi K."/>
            <person name="Hall N."/>
            <person name="Watson M."/>
            <person name="Adriaenssens E.M."/>
            <person name="Foster-Nyarko E."/>
            <person name="Jarju S."/>
            <person name="Secka A."/>
            <person name="Antonio M."/>
            <person name="Oren A."/>
            <person name="Chaudhuri R.R."/>
            <person name="La Ragione R."/>
            <person name="Hildebrand F."/>
            <person name="Pallen M.J."/>
        </authorList>
    </citation>
    <scope>NUCLEOTIDE SEQUENCE</scope>
    <source>
        <strain evidence="7">CHK171-505</strain>
    </source>
</reference>
<dbReference type="SUPFAM" id="SSF46894">
    <property type="entry name" value="C-terminal effector domain of the bipartite response regulators"/>
    <property type="match status" value="1"/>
</dbReference>
<dbReference type="InterPro" id="IPR000792">
    <property type="entry name" value="Tscrpt_reg_LuxR_C"/>
</dbReference>
<evidence type="ECO:0000313" key="7">
    <source>
        <dbReference type="EMBL" id="HJA89174.1"/>
    </source>
</evidence>
<dbReference type="PANTHER" id="PTHR45566:SF2">
    <property type="entry name" value="NARL SUBFAMILY"/>
    <property type="match status" value="1"/>
</dbReference>
<name>A0A9D2KWF9_9LACT</name>
<dbReference type="Pfam" id="PF00072">
    <property type="entry name" value="Response_reg"/>
    <property type="match status" value="1"/>
</dbReference>
<dbReference type="PANTHER" id="PTHR45566">
    <property type="entry name" value="HTH-TYPE TRANSCRIPTIONAL REGULATOR YHJB-RELATED"/>
    <property type="match status" value="1"/>
</dbReference>
<keyword evidence="4" id="KW-0804">Transcription</keyword>
<dbReference type="SMART" id="SM00448">
    <property type="entry name" value="REC"/>
    <property type="match status" value="1"/>
</dbReference>
<organism evidence="7 8">
    <name type="scientific">Candidatus Jeotgalibaca merdavium</name>
    <dbReference type="NCBI Taxonomy" id="2838627"/>
    <lineage>
        <taxon>Bacteria</taxon>
        <taxon>Bacillati</taxon>
        <taxon>Bacillota</taxon>
        <taxon>Bacilli</taxon>
        <taxon>Lactobacillales</taxon>
        <taxon>Carnobacteriaceae</taxon>
        <taxon>Jeotgalibaca</taxon>
    </lineage>
</organism>
<keyword evidence="2" id="KW-0805">Transcription regulation</keyword>
<dbReference type="AlphaFoldDB" id="A0A9D2KWF9"/>
<dbReference type="GO" id="GO:0003677">
    <property type="term" value="F:DNA binding"/>
    <property type="evidence" value="ECO:0007669"/>
    <property type="project" value="UniProtKB-KW"/>
</dbReference>
<dbReference type="Proteomes" id="UP000886856">
    <property type="component" value="Unassembled WGS sequence"/>
</dbReference>
<dbReference type="InterPro" id="IPR051015">
    <property type="entry name" value="EvgA-like"/>
</dbReference>
<evidence type="ECO:0000256" key="3">
    <source>
        <dbReference type="ARBA" id="ARBA00023125"/>
    </source>
</evidence>
<dbReference type="Pfam" id="PF00196">
    <property type="entry name" value="GerE"/>
    <property type="match status" value="1"/>
</dbReference>
<comment type="caution">
    <text evidence="7">The sequence shown here is derived from an EMBL/GenBank/DDBJ whole genome shotgun (WGS) entry which is preliminary data.</text>
</comment>
<dbReference type="CDD" id="cd17535">
    <property type="entry name" value="REC_NarL-like"/>
    <property type="match status" value="1"/>
</dbReference>
<dbReference type="InterPro" id="IPR016032">
    <property type="entry name" value="Sig_transdc_resp-reg_C-effctor"/>
</dbReference>
<dbReference type="SUPFAM" id="SSF52172">
    <property type="entry name" value="CheY-like"/>
    <property type="match status" value="1"/>
</dbReference>
<protein>
    <submittedName>
        <fullName evidence="7">Response regulator transcription factor</fullName>
    </submittedName>
</protein>
<dbReference type="PROSITE" id="PS50110">
    <property type="entry name" value="RESPONSE_REGULATORY"/>
    <property type="match status" value="1"/>
</dbReference>
<keyword evidence="3" id="KW-0238">DNA-binding</keyword>
<dbReference type="Gene3D" id="3.40.50.2300">
    <property type="match status" value="1"/>
</dbReference>
<evidence type="ECO:0000256" key="4">
    <source>
        <dbReference type="ARBA" id="ARBA00023163"/>
    </source>
</evidence>
<dbReference type="SMART" id="SM00421">
    <property type="entry name" value="HTH_LUXR"/>
    <property type="match status" value="1"/>
</dbReference>
<sequence>MHIVIIDDHQLFSEGLKSVLEQEIDVDLVKIFDGKSLDTIHRYIHAHQPDIVLLDIQLGTIDGIKLGEHLMVRLPDINLLFLTGNDYPEYRRLAAGIGARGFLSKSMNPHELAGNLRKIINGEKLAISNLPTKNILNKAELQTLQLICAGTSNASIAQHFDVTERAIDYRIQQIKKKLEVSSITEAAIKGVKLGLVRMHS</sequence>
<evidence type="ECO:0000256" key="2">
    <source>
        <dbReference type="ARBA" id="ARBA00023015"/>
    </source>
</evidence>
<evidence type="ECO:0000256" key="5">
    <source>
        <dbReference type="PROSITE-ProRule" id="PRU00169"/>
    </source>
</evidence>
<dbReference type="InterPro" id="IPR001789">
    <property type="entry name" value="Sig_transdc_resp-reg_receiver"/>
</dbReference>
<feature type="domain" description="Response regulatory" evidence="6">
    <location>
        <begin position="2"/>
        <end position="120"/>
    </location>
</feature>
<gene>
    <name evidence="7" type="ORF">H9948_00090</name>
</gene>
<dbReference type="InterPro" id="IPR058245">
    <property type="entry name" value="NreC/VraR/RcsB-like_REC"/>
</dbReference>
<dbReference type="InterPro" id="IPR011006">
    <property type="entry name" value="CheY-like_superfamily"/>
</dbReference>
<evidence type="ECO:0000313" key="8">
    <source>
        <dbReference type="Proteomes" id="UP000886856"/>
    </source>
</evidence>
<dbReference type="GO" id="GO:0006355">
    <property type="term" value="P:regulation of DNA-templated transcription"/>
    <property type="evidence" value="ECO:0007669"/>
    <property type="project" value="InterPro"/>
</dbReference>
<keyword evidence="1 5" id="KW-0597">Phosphoprotein</keyword>
<dbReference type="GO" id="GO:0000160">
    <property type="term" value="P:phosphorelay signal transduction system"/>
    <property type="evidence" value="ECO:0007669"/>
    <property type="project" value="InterPro"/>
</dbReference>
<dbReference type="EMBL" id="DWYW01000001">
    <property type="protein sequence ID" value="HJA89174.1"/>
    <property type="molecule type" value="Genomic_DNA"/>
</dbReference>
<evidence type="ECO:0000259" key="6">
    <source>
        <dbReference type="PROSITE" id="PS50110"/>
    </source>
</evidence>
<evidence type="ECO:0000256" key="1">
    <source>
        <dbReference type="ARBA" id="ARBA00022553"/>
    </source>
</evidence>